<feature type="domain" description="Major facilitator superfamily (MFS) profile" evidence="7">
    <location>
        <begin position="7"/>
        <end position="390"/>
    </location>
</feature>
<feature type="transmembrane region" description="Helical" evidence="6">
    <location>
        <begin position="214"/>
        <end position="235"/>
    </location>
</feature>
<dbReference type="PROSITE" id="PS50850">
    <property type="entry name" value="MFS"/>
    <property type="match status" value="1"/>
</dbReference>
<evidence type="ECO:0000256" key="6">
    <source>
        <dbReference type="SAM" id="Phobius"/>
    </source>
</evidence>
<evidence type="ECO:0000256" key="1">
    <source>
        <dbReference type="ARBA" id="ARBA00004651"/>
    </source>
</evidence>
<feature type="transmembrane region" description="Helical" evidence="6">
    <location>
        <begin position="362"/>
        <end position="381"/>
    </location>
</feature>
<keyword evidence="2" id="KW-1003">Cell membrane</keyword>
<name>A0A927FIR0_9BURK</name>
<dbReference type="PANTHER" id="PTHR43124:SF3">
    <property type="entry name" value="CHLORAMPHENICOL EFFLUX PUMP RV0191"/>
    <property type="match status" value="1"/>
</dbReference>
<keyword evidence="9" id="KW-1185">Reference proteome</keyword>
<evidence type="ECO:0000256" key="3">
    <source>
        <dbReference type="ARBA" id="ARBA00022692"/>
    </source>
</evidence>
<feature type="transmembrane region" description="Helical" evidence="6">
    <location>
        <begin position="73"/>
        <end position="92"/>
    </location>
</feature>
<evidence type="ECO:0000256" key="4">
    <source>
        <dbReference type="ARBA" id="ARBA00022989"/>
    </source>
</evidence>
<evidence type="ECO:0000256" key="2">
    <source>
        <dbReference type="ARBA" id="ARBA00022475"/>
    </source>
</evidence>
<dbReference type="EMBL" id="JACYFT010000001">
    <property type="protein sequence ID" value="MBD8050320.1"/>
    <property type="molecule type" value="Genomic_DNA"/>
</dbReference>
<keyword evidence="4 6" id="KW-1133">Transmembrane helix</keyword>
<dbReference type="InterPro" id="IPR011701">
    <property type="entry name" value="MFS"/>
</dbReference>
<sequence>MKTHTPGLWLIGLAGFSSMASMRVCDPMLVSMAAEFQISVGDASRVISAFAVAYGLMQLFYGPLGDRVGKLKVITSAALACGVFSTITALAPSFDLLVLSRAAMGAAAAGIIPLSLAWLGDQVPYDQRQETLAKLMSATVTGMMAGQWFGGLAVETLGWRSAFGLLSALFLTASSLLYFKTTALRQAAMLTTEGSYWQAALGSLKLLTIPRVRWVLCVTAIEGALAFGTLAFVPSQLVQHMGLSASVAGGLMALYGIGGLAYSQQAKRWLGWLGERGLVVVGSSLVALGLLLLAWTHHIVLGGTGCLLAGLGFYMMHNTLQTQATQMVPEARGSAVTLFACMLFFGQSTGVLVAAQSVDRGWMDWTFTLAAAGMVVLGQVVSPRVKPKPRNE</sequence>
<comment type="subcellular location">
    <subcellularLocation>
        <location evidence="1">Cell membrane</location>
        <topology evidence="1">Multi-pass membrane protein</topology>
    </subcellularLocation>
</comment>
<dbReference type="InterPro" id="IPR020846">
    <property type="entry name" value="MFS_dom"/>
</dbReference>
<gene>
    <name evidence="8" type="ORF">IC609_07170</name>
</gene>
<feature type="transmembrane region" description="Helical" evidence="6">
    <location>
        <begin position="241"/>
        <end position="261"/>
    </location>
</feature>
<feature type="transmembrane region" description="Helical" evidence="6">
    <location>
        <begin position="273"/>
        <end position="293"/>
    </location>
</feature>
<reference evidence="8" key="1">
    <citation type="submission" date="2020-09" db="EMBL/GenBank/DDBJ databases">
        <title>Genome seq and assembly of Limnohabitants sp.</title>
        <authorList>
            <person name="Chhetri G."/>
        </authorList>
    </citation>
    <scope>NUCLEOTIDE SEQUENCE</scope>
    <source>
        <strain evidence="8">JUR4</strain>
    </source>
</reference>
<feature type="transmembrane region" description="Helical" evidence="6">
    <location>
        <begin position="131"/>
        <end position="149"/>
    </location>
</feature>
<evidence type="ECO:0000313" key="9">
    <source>
        <dbReference type="Proteomes" id="UP000647424"/>
    </source>
</evidence>
<dbReference type="Proteomes" id="UP000647424">
    <property type="component" value="Unassembled WGS sequence"/>
</dbReference>
<dbReference type="CDD" id="cd17324">
    <property type="entry name" value="MFS_NepI_like"/>
    <property type="match status" value="1"/>
</dbReference>
<feature type="transmembrane region" description="Helical" evidence="6">
    <location>
        <begin position="98"/>
        <end position="119"/>
    </location>
</feature>
<dbReference type="RefSeq" id="WP_191818718.1">
    <property type="nucleotide sequence ID" value="NZ_JACYFT010000001.1"/>
</dbReference>
<dbReference type="PANTHER" id="PTHR43124">
    <property type="entry name" value="PURINE EFFLUX PUMP PBUE"/>
    <property type="match status" value="1"/>
</dbReference>
<dbReference type="AlphaFoldDB" id="A0A927FIR0"/>
<proteinExistence type="predicted"/>
<dbReference type="SUPFAM" id="SSF103473">
    <property type="entry name" value="MFS general substrate transporter"/>
    <property type="match status" value="1"/>
</dbReference>
<dbReference type="InterPro" id="IPR036259">
    <property type="entry name" value="MFS_trans_sf"/>
</dbReference>
<organism evidence="8 9">
    <name type="scientific">Limnohabitans radicicola</name>
    <dbReference type="NCBI Taxonomy" id="2771427"/>
    <lineage>
        <taxon>Bacteria</taxon>
        <taxon>Pseudomonadati</taxon>
        <taxon>Pseudomonadota</taxon>
        <taxon>Betaproteobacteria</taxon>
        <taxon>Burkholderiales</taxon>
        <taxon>Comamonadaceae</taxon>
        <taxon>Limnohabitans</taxon>
    </lineage>
</organism>
<comment type="caution">
    <text evidence="8">The sequence shown here is derived from an EMBL/GenBank/DDBJ whole genome shotgun (WGS) entry which is preliminary data.</text>
</comment>
<feature type="transmembrane region" description="Helical" evidence="6">
    <location>
        <begin position="161"/>
        <end position="179"/>
    </location>
</feature>
<evidence type="ECO:0000313" key="8">
    <source>
        <dbReference type="EMBL" id="MBD8050320.1"/>
    </source>
</evidence>
<keyword evidence="5 6" id="KW-0472">Membrane</keyword>
<dbReference type="PRINTS" id="PR01035">
    <property type="entry name" value="TCRTETA"/>
</dbReference>
<dbReference type="InterPro" id="IPR001958">
    <property type="entry name" value="Tet-R_TetA/multi-R_MdtG-like"/>
</dbReference>
<evidence type="ECO:0000259" key="7">
    <source>
        <dbReference type="PROSITE" id="PS50850"/>
    </source>
</evidence>
<feature type="transmembrane region" description="Helical" evidence="6">
    <location>
        <begin position="299"/>
        <end position="316"/>
    </location>
</feature>
<dbReference type="Gene3D" id="1.20.1250.20">
    <property type="entry name" value="MFS general substrate transporter like domains"/>
    <property type="match status" value="1"/>
</dbReference>
<feature type="transmembrane region" description="Helical" evidence="6">
    <location>
        <begin position="43"/>
        <end position="61"/>
    </location>
</feature>
<dbReference type="InterPro" id="IPR050189">
    <property type="entry name" value="MFS_Efflux_Transporters"/>
</dbReference>
<dbReference type="Pfam" id="PF07690">
    <property type="entry name" value="MFS_1"/>
    <property type="match status" value="1"/>
</dbReference>
<evidence type="ECO:0000256" key="5">
    <source>
        <dbReference type="ARBA" id="ARBA00023136"/>
    </source>
</evidence>
<dbReference type="GO" id="GO:0022857">
    <property type="term" value="F:transmembrane transporter activity"/>
    <property type="evidence" value="ECO:0007669"/>
    <property type="project" value="InterPro"/>
</dbReference>
<feature type="transmembrane region" description="Helical" evidence="6">
    <location>
        <begin position="336"/>
        <end position="356"/>
    </location>
</feature>
<accession>A0A927FIR0</accession>
<dbReference type="GO" id="GO:0005886">
    <property type="term" value="C:plasma membrane"/>
    <property type="evidence" value="ECO:0007669"/>
    <property type="project" value="UniProtKB-SubCell"/>
</dbReference>
<protein>
    <submittedName>
        <fullName evidence="8">MFS transporter</fullName>
    </submittedName>
</protein>
<keyword evidence="3 6" id="KW-0812">Transmembrane</keyword>